<dbReference type="InterPro" id="IPR010399">
    <property type="entry name" value="Tify_dom"/>
</dbReference>
<comment type="function">
    <text evidence="2">Repressor of jasmonate responses.</text>
</comment>
<comment type="domain">
    <text evidence="2">The jas domain is required for interaction with COI1.</text>
</comment>
<keyword evidence="2" id="KW-1184">Jasmonic acid signaling pathway</keyword>
<evidence type="ECO:0000256" key="3">
    <source>
        <dbReference type="SAM" id="MobiDB-lite"/>
    </source>
</evidence>
<dbReference type="GO" id="GO:0031347">
    <property type="term" value="P:regulation of defense response"/>
    <property type="evidence" value="ECO:0007669"/>
    <property type="project" value="UniProtKB-UniRule"/>
</dbReference>
<organism evidence="5 6">
    <name type="scientific">Erythranthe guttata</name>
    <name type="common">Yellow monkey flower</name>
    <name type="synonym">Mimulus guttatus</name>
    <dbReference type="NCBI Taxonomy" id="4155"/>
    <lineage>
        <taxon>Eukaryota</taxon>
        <taxon>Viridiplantae</taxon>
        <taxon>Streptophyta</taxon>
        <taxon>Embryophyta</taxon>
        <taxon>Tracheophyta</taxon>
        <taxon>Spermatophyta</taxon>
        <taxon>Magnoliopsida</taxon>
        <taxon>eudicotyledons</taxon>
        <taxon>Gunneridae</taxon>
        <taxon>Pentapetalae</taxon>
        <taxon>asterids</taxon>
        <taxon>lamiids</taxon>
        <taxon>Lamiales</taxon>
        <taxon>Phrymaceae</taxon>
        <taxon>Erythranthe</taxon>
    </lineage>
</organism>
<gene>
    <name evidence="5" type="ORF">MIMGU_mgv1a013086mg</name>
</gene>
<evidence type="ECO:0000313" key="5">
    <source>
        <dbReference type="EMBL" id="EYU45897.1"/>
    </source>
</evidence>
<name>A0A022RZE5_ERYGU</name>
<dbReference type="InterPro" id="IPR040390">
    <property type="entry name" value="TIFY/JAZ"/>
</dbReference>
<keyword evidence="6" id="KW-1185">Reference proteome</keyword>
<reference evidence="5 6" key="1">
    <citation type="journal article" date="2013" name="Proc. Natl. Acad. Sci. U.S.A.">
        <title>Fine-scale variation in meiotic recombination in Mimulus inferred from population shotgun sequencing.</title>
        <authorList>
            <person name="Hellsten U."/>
            <person name="Wright K.M."/>
            <person name="Jenkins J."/>
            <person name="Shu S."/>
            <person name="Yuan Y."/>
            <person name="Wessler S.R."/>
            <person name="Schmutz J."/>
            <person name="Willis J.H."/>
            <person name="Rokhsar D.S."/>
        </authorList>
    </citation>
    <scope>NUCLEOTIDE SEQUENCE [LARGE SCALE GENOMIC DNA]</scope>
    <source>
        <strain evidence="6">cv. DUN x IM62</strain>
    </source>
</reference>
<accession>A0A022RZE5</accession>
<evidence type="ECO:0000259" key="4">
    <source>
        <dbReference type="PROSITE" id="PS51320"/>
    </source>
</evidence>
<keyword evidence="2" id="KW-0539">Nucleus</keyword>
<protein>
    <recommendedName>
        <fullName evidence="2">Protein TIFY</fullName>
    </recommendedName>
    <alternativeName>
        <fullName evidence="2">Jasmonate ZIM domain-containing protein</fullName>
    </alternativeName>
</protein>
<evidence type="ECO:0000256" key="1">
    <source>
        <dbReference type="ARBA" id="ARBA00008614"/>
    </source>
</evidence>
<dbReference type="AlphaFoldDB" id="A0A022RZE5"/>
<feature type="region of interest" description="Disordered" evidence="3">
    <location>
        <begin position="120"/>
        <end position="184"/>
    </location>
</feature>
<dbReference type="EMBL" id="KI630171">
    <property type="protein sequence ID" value="EYU45897.1"/>
    <property type="molecule type" value="Genomic_DNA"/>
</dbReference>
<comment type="similarity">
    <text evidence="1 2">Belongs to the TIFY/JAZ family.</text>
</comment>
<dbReference type="GO" id="GO:2000022">
    <property type="term" value="P:regulation of jasmonic acid mediated signaling pathway"/>
    <property type="evidence" value="ECO:0007669"/>
    <property type="project" value="UniProtKB-UniRule"/>
</dbReference>
<sequence>MSGFRHLSGDRRRGKLPEKSNFAQTCNLLSQYIKDKGSLRDLNLEIGGKIESLENIVKQGSFCHEFTSKDAAAPTDSAAAGQLTIFYSGGVLVFDDYPAEKAEELVAFAANGGGSGILSNTSWAKPSSGGAAETSTPGESQLPPRPGSRKAAGVGITSNTASGGAAEVPPVENRGSTLPEANDSDLPIARRSSLHRFLGKRKDRYVTFTLSFN</sequence>
<dbReference type="GO" id="GO:0009611">
    <property type="term" value="P:response to wounding"/>
    <property type="evidence" value="ECO:0007669"/>
    <property type="project" value="UniProtKB-UniRule"/>
</dbReference>
<dbReference type="PANTHER" id="PTHR33077">
    <property type="entry name" value="PROTEIN TIFY 4A-RELATED-RELATED"/>
    <property type="match status" value="1"/>
</dbReference>
<dbReference type="Pfam" id="PF09425">
    <property type="entry name" value="Jas_motif"/>
    <property type="match status" value="1"/>
</dbReference>
<dbReference type="GO" id="GO:0005634">
    <property type="term" value="C:nucleus"/>
    <property type="evidence" value="ECO:0007669"/>
    <property type="project" value="UniProtKB-SubCell"/>
</dbReference>
<comment type="subcellular location">
    <subcellularLocation>
        <location evidence="2">Nucleus</location>
    </subcellularLocation>
</comment>
<evidence type="ECO:0000313" key="6">
    <source>
        <dbReference type="Proteomes" id="UP000030748"/>
    </source>
</evidence>
<evidence type="ECO:0000256" key="2">
    <source>
        <dbReference type="RuleBase" id="RU369065"/>
    </source>
</evidence>
<feature type="domain" description="Tify" evidence="4">
    <location>
        <begin position="76"/>
        <end position="111"/>
    </location>
</feature>
<dbReference type="Proteomes" id="UP000030748">
    <property type="component" value="Unassembled WGS sequence"/>
</dbReference>
<dbReference type="PANTHER" id="PTHR33077:SF52">
    <property type="entry name" value="PROTEIN TIFY 11D"/>
    <property type="match status" value="1"/>
</dbReference>
<proteinExistence type="inferred from homology"/>
<dbReference type="SMART" id="SM00979">
    <property type="entry name" value="TIFY"/>
    <property type="match status" value="1"/>
</dbReference>
<dbReference type="InterPro" id="IPR018467">
    <property type="entry name" value="CCT_CS"/>
</dbReference>
<dbReference type="Pfam" id="PF06200">
    <property type="entry name" value="tify"/>
    <property type="match status" value="1"/>
</dbReference>
<dbReference type="PROSITE" id="PS51320">
    <property type="entry name" value="TIFY"/>
    <property type="match status" value="1"/>
</dbReference>